<keyword evidence="3" id="KW-1185">Reference proteome</keyword>
<sequence>MNDSEHTTPIIVTIPITMVITAITVLRHAGARIAFISPTIIGPFLDSGRSRTQAGGVSGPCRPCTLRCAQVGLDHGRFHTRITRFSTNVVRAC</sequence>
<accession>A0A2M9HQ50</accession>
<feature type="transmembrane region" description="Helical" evidence="1">
    <location>
        <begin position="6"/>
        <end position="26"/>
    </location>
</feature>
<keyword evidence="1" id="KW-1133">Transmembrane helix</keyword>
<proteinExistence type="predicted"/>
<dbReference type="Proteomes" id="UP000228755">
    <property type="component" value="Unassembled WGS sequence"/>
</dbReference>
<evidence type="ECO:0000313" key="2">
    <source>
        <dbReference type="EMBL" id="PJM78936.1"/>
    </source>
</evidence>
<dbReference type="EMBL" id="PGLQ01000003">
    <property type="protein sequence ID" value="PJM78936.1"/>
    <property type="molecule type" value="Genomic_DNA"/>
</dbReference>
<reference evidence="2 3" key="1">
    <citation type="submission" date="2017-11" db="EMBL/GenBank/DDBJ databases">
        <title>Draft genome sequences of strains TRE 1, TRE D, TRE H and TRI 7, isolated from tamarins, belonging to four potential novel Bifidobacterium species.</title>
        <authorList>
            <person name="Mattarelli P."/>
            <person name="Modesto M."/>
            <person name="Bonetti A."/>
            <person name="Puglisi E."/>
            <person name="Morelli L."/>
        </authorList>
    </citation>
    <scope>NUCLEOTIDE SEQUENCE [LARGE SCALE GENOMIC DNA]</scope>
    <source>
        <strain evidence="3">TRED</strain>
    </source>
</reference>
<organism evidence="2 3">
    <name type="scientific">Bifidobacterium scaligerum</name>
    <dbReference type="NCBI Taxonomy" id="2052656"/>
    <lineage>
        <taxon>Bacteria</taxon>
        <taxon>Bacillati</taxon>
        <taxon>Actinomycetota</taxon>
        <taxon>Actinomycetes</taxon>
        <taxon>Bifidobacteriales</taxon>
        <taxon>Bifidobacteriaceae</taxon>
        <taxon>Bifidobacterium</taxon>
    </lineage>
</organism>
<name>A0A2M9HQ50_9BIFI</name>
<keyword evidence="1" id="KW-0472">Membrane</keyword>
<dbReference type="AlphaFoldDB" id="A0A2M9HQ50"/>
<keyword evidence="1" id="KW-0812">Transmembrane</keyword>
<protein>
    <submittedName>
        <fullName evidence="2">Uncharacterized protein</fullName>
    </submittedName>
</protein>
<evidence type="ECO:0000256" key="1">
    <source>
        <dbReference type="SAM" id="Phobius"/>
    </source>
</evidence>
<gene>
    <name evidence="2" type="ORF">CUU80_06150</name>
</gene>
<evidence type="ECO:0000313" key="3">
    <source>
        <dbReference type="Proteomes" id="UP000228755"/>
    </source>
</evidence>
<comment type="caution">
    <text evidence="2">The sequence shown here is derived from an EMBL/GenBank/DDBJ whole genome shotgun (WGS) entry which is preliminary data.</text>
</comment>